<evidence type="ECO:0000259" key="8">
    <source>
        <dbReference type="Pfam" id="PF00884"/>
    </source>
</evidence>
<evidence type="ECO:0000256" key="2">
    <source>
        <dbReference type="ARBA" id="ARBA00008779"/>
    </source>
</evidence>
<gene>
    <name evidence="9" type="ORF">ACFSKV_13745</name>
</gene>
<organism evidence="9 10">
    <name type="scientific">Shivajiella indica</name>
    <dbReference type="NCBI Taxonomy" id="872115"/>
    <lineage>
        <taxon>Bacteria</taxon>
        <taxon>Pseudomonadati</taxon>
        <taxon>Bacteroidota</taxon>
        <taxon>Cytophagia</taxon>
        <taxon>Cytophagales</taxon>
        <taxon>Cyclobacteriaceae</taxon>
        <taxon>Shivajiella</taxon>
    </lineage>
</organism>
<comment type="caution">
    <text evidence="9">The sequence shown here is derived from an EMBL/GenBank/DDBJ whole genome shotgun (WGS) entry which is preliminary data.</text>
</comment>
<proteinExistence type="inferred from homology"/>
<evidence type="ECO:0000256" key="5">
    <source>
        <dbReference type="ARBA" id="ARBA00022801"/>
    </source>
</evidence>
<dbReference type="Pfam" id="PF00884">
    <property type="entry name" value="Sulfatase"/>
    <property type="match status" value="1"/>
</dbReference>
<evidence type="ECO:0000256" key="3">
    <source>
        <dbReference type="ARBA" id="ARBA00022723"/>
    </source>
</evidence>
<dbReference type="InterPro" id="IPR017850">
    <property type="entry name" value="Alkaline_phosphatase_core_sf"/>
</dbReference>
<sequence>MNTKLILLIGVLLLTSNGLYAQQNNGEKPNFLFIFSDDQRYDLIGALGHPEVKTPNLDKLVNGGATFTHAFNMGAWNGAVCVASRAMMISGLSVWDAQQQEEDFQNKADLKQFWPQLLEKAGYDTYMTGKWHVEADAESIFQQVVNVRPGMPNQTLEGYARPKNETDTIWQPWDKSFGGFWKGGKHWSEVLAEDALNFLEKAKKSNDPFMMYLAFNAPHDPRQAPKEYVDMYPVESISLPPSFMEMYPYKDSIGLSEELRDEALAPFPRTAYAVRKNIQEYYAIITHMDAQIGKILDALDASGKKDNTYIIFTSDHGLAVGHHGLMGKQNMFDHSIRMPLVIVGPKIPKGQKYSQQVYLQDVSATILDLAGVEKPDNTIFNSLLPYIKGKTESVYPAIYSCYLDLQRMVRTDRFKLIIYPKLNKILMFDLEMDPFELKDVSQNPTYSQIKADLFRQLLQLQKEYNDSLDISHLLALDVILEE</sequence>
<dbReference type="SUPFAM" id="SSF53649">
    <property type="entry name" value="Alkaline phosphatase-like"/>
    <property type="match status" value="1"/>
</dbReference>
<evidence type="ECO:0000256" key="4">
    <source>
        <dbReference type="ARBA" id="ARBA00022729"/>
    </source>
</evidence>
<keyword evidence="6" id="KW-0106">Calcium</keyword>
<dbReference type="PANTHER" id="PTHR42693:SF42">
    <property type="entry name" value="ARYLSULFATASE G"/>
    <property type="match status" value="1"/>
</dbReference>
<feature type="domain" description="Sulfatase N-terminal" evidence="8">
    <location>
        <begin position="29"/>
        <end position="372"/>
    </location>
</feature>
<dbReference type="RefSeq" id="WP_380803789.1">
    <property type="nucleotide sequence ID" value="NZ_JBHUIV010000018.1"/>
</dbReference>
<dbReference type="CDD" id="cd16155">
    <property type="entry name" value="sulfatase_like"/>
    <property type="match status" value="1"/>
</dbReference>
<dbReference type="PANTHER" id="PTHR42693">
    <property type="entry name" value="ARYLSULFATASE FAMILY MEMBER"/>
    <property type="match status" value="1"/>
</dbReference>
<keyword evidence="5" id="KW-0378">Hydrolase</keyword>
<dbReference type="InterPro" id="IPR000917">
    <property type="entry name" value="Sulfatase_N"/>
</dbReference>
<evidence type="ECO:0000256" key="1">
    <source>
        <dbReference type="ARBA" id="ARBA00001913"/>
    </source>
</evidence>
<feature type="chain" id="PRO_5047305725" evidence="7">
    <location>
        <begin position="22"/>
        <end position="482"/>
    </location>
</feature>
<dbReference type="Gene3D" id="3.40.720.10">
    <property type="entry name" value="Alkaline Phosphatase, subunit A"/>
    <property type="match status" value="1"/>
</dbReference>
<comment type="cofactor">
    <cofactor evidence="1">
        <name>Ca(2+)</name>
        <dbReference type="ChEBI" id="CHEBI:29108"/>
    </cofactor>
</comment>
<keyword evidence="10" id="KW-1185">Reference proteome</keyword>
<dbReference type="EMBL" id="JBHUIV010000018">
    <property type="protein sequence ID" value="MFD2202635.1"/>
    <property type="molecule type" value="Genomic_DNA"/>
</dbReference>
<evidence type="ECO:0000256" key="7">
    <source>
        <dbReference type="SAM" id="SignalP"/>
    </source>
</evidence>
<keyword evidence="4 7" id="KW-0732">Signal</keyword>
<keyword evidence="3" id="KW-0479">Metal-binding</keyword>
<evidence type="ECO:0000256" key="6">
    <source>
        <dbReference type="ARBA" id="ARBA00022837"/>
    </source>
</evidence>
<comment type="similarity">
    <text evidence="2">Belongs to the sulfatase family.</text>
</comment>
<evidence type="ECO:0000313" key="10">
    <source>
        <dbReference type="Proteomes" id="UP001597414"/>
    </source>
</evidence>
<dbReference type="Proteomes" id="UP001597414">
    <property type="component" value="Unassembled WGS sequence"/>
</dbReference>
<dbReference type="InterPro" id="IPR050738">
    <property type="entry name" value="Sulfatase"/>
</dbReference>
<protein>
    <submittedName>
        <fullName evidence="9">Sulfatase-like hydrolase/transferase</fullName>
    </submittedName>
</protein>
<evidence type="ECO:0000313" key="9">
    <source>
        <dbReference type="EMBL" id="MFD2202635.1"/>
    </source>
</evidence>
<accession>A0ABW5BAF8</accession>
<name>A0ABW5BAF8_9BACT</name>
<feature type="signal peptide" evidence="7">
    <location>
        <begin position="1"/>
        <end position="21"/>
    </location>
</feature>
<reference evidence="10" key="1">
    <citation type="journal article" date="2019" name="Int. J. Syst. Evol. Microbiol.">
        <title>The Global Catalogue of Microorganisms (GCM) 10K type strain sequencing project: providing services to taxonomists for standard genome sequencing and annotation.</title>
        <authorList>
            <consortium name="The Broad Institute Genomics Platform"/>
            <consortium name="The Broad Institute Genome Sequencing Center for Infectious Disease"/>
            <person name="Wu L."/>
            <person name="Ma J."/>
        </authorList>
    </citation>
    <scope>NUCLEOTIDE SEQUENCE [LARGE SCALE GENOMIC DNA]</scope>
    <source>
        <strain evidence="10">KCTC 19812</strain>
    </source>
</reference>